<dbReference type="Proteomes" id="UP000298313">
    <property type="component" value="Unassembled WGS sequence"/>
</dbReference>
<dbReference type="AlphaFoldDB" id="A0A4R9B3K8"/>
<dbReference type="RefSeq" id="WP_134524393.1">
    <property type="nucleotide sequence ID" value="NZ_SOHH01000087.1"/>
</dbReference>
<protein>
    <submittedName>
        <fullName evidence="1">Uncharacterized protein</fullName>
    </submittedName>
</protein>
<name>A0A4R9B3K8_9MICO</name>
<dbReference type="EMBL" id="SOHH01000087">
    <property type="protein sequence ID" value="TFD74750.1"/>
    <property type="molecule type" value="Genomic_DNA"/>
</dbReference>
<organism evidence="1 2">
    <name type="scientific">Cryobacterium fucosi</name>
    <dbReference type="NCBI Taxonomy" id="1259157"/>
    <lineage>
        <taxon>Bacteria</taxon>
        <taxon>Bacillati</taxon>
        <taxon>Actinomycetota</taxon>
        <taxon>Actinomycetes</taxon>
        <taxon>Micrococcales</taxon>
        <taxon>Microbacteriaceae</taxon>
        <taxon>Cryobacterium</taxon>
    </lineage>
</organism>
<reference evidence="1 2" key="1">
    <citation type="submission" date="2019-03" db="EMBL/GenBank/DDBJ databases">
        <title>Genomics of glacier-inhabiting Cryobacterium strains.</title>
        <authorList>
            <person name="Liu Q."/>
            <person name="Xin Y.-H."/>
        </authorList>
    </citation>
    <scope>NUCLEOTIDE SEQUENCE [LARGE SCALE GENOMIC DNA]</scope>
    <source>
        <strain evidence="1 2">Hh4</strain>
    </source>
</reference>
<accession>A0A4R9B3K8</accession>
<evidence type="ECO:0000313" key="2">
    <source>
        <dbReference type="Proteomes" id="UP000298313"/>
    </source>
</evidence>
<comment type="caution">
    <text evidence="1">The sequence shown here is derived from an EMBL/GenBank/DDBJ whole genome shotgun (WGS) entry which is preliminary data.</text>
</comment>
<keyword evidence="2" id="KW-1185">Reference proteome</keyword>
<gene>
    <name evidence="1" type="ORF">E3T48_12560</name>
</gene>
<sequence>MTYTTNKEEAERMVTEDILRGNIDGARRWALEYAEHRDNERTDAELDVCIEFWAEYRRNEKSDAERRVSLSGHADLRHVWSPGERVDVD</sequence>
<evidence type="ECO:0000313" key="1">
    <source>
        <dbReference type="EMBL" id="TFD74750.1"/>
    </source>
</evidence>
<proteinExistence type="predicted"/>